<keyword evidence="4 10" id="KW-0472">Membrane</keyword>
<evidence type="ECO:0008006" key="15">
    <source>
        <dbReference type="Google" id="ProtNLM"/>
    </source>
</evidence>
<dbReference type="SMART" id="SM00283">
    <property type="entry name" value="MA"/>
    <property type="match status" value="1"/>
</dbReference>
<evidence type="ECO:0000256" key="7">
    <source>
        <dbReference type="PROSITE-ProRule" id="PRU00284"/>
    </source>
</evidence>
<evidence type="ECO:0000256" key="2">
    <source>
        <dbReference type="ARBA" id="ARBA00022692"/>
    </source>
</evidence>
<accession>A0A6M4GQD2</accession>
<dbReference type="PANTHER" id="PTHR32089">
    <property type="entry name" value="METHYL-ACCEPTING CHEMOTAXIS PROTEIN MCPB"/>
    <property type="match status" value="1"/>
</dbReference>
<reference evidence="13 14" key="1">
    <citation type="submission" date="2020-04" db="EMBL/GenBank/DDBJ databases">
        <title>Usitatibacter rugosus gen. nov., sp. nov. and Usitatibacter palustris sp. nov., novel members of Usitatibacteraceae fam. nov. within the order Nitrosomonadales isolated from soil.</title>
        <authorList>
            <person name="Huber K.J."/>
            <person name="Neumann-Schaal M."/>
            <person name="Geppert A."/>
            <person name="Luckner M."/>
            <person name="Wanner G."/>
            <person name="Overmann J."/>
        </authorList>
    </citation>
    <scope>NUCLEOTIDE SEQUENCE [LARGE SCALE GENOMIC DNA]</scope>
    <source>
        <strain evidence="13 14">0125_3</strain>
    </source>
</reference>
<organism evidence="13 14">
    <name type="scientific">Usitatibacter rugosus</name>
    <dbReference type="NCBI Taxonomy" id="2732067"/>
    <lineage>
        <taxon>Bacteria</taxon>
        <taxon>Pseudomonadati</taxon>
        <taxon>Pseudomonadota</taxon>
        <taxon>Betaproteobacteria</taxon>
        <taxon>Nitrosomonadales</taxon>
        <taxon>Usitatibacteraceae</taxon>
        <taxon>Usitatibacter</taxon>
    </lineage>
</organism>
<feature type="region of interest" description="Disordered" evidence="9">
    <location>
        <begin position="36"/>
        <end position="75"/>
    </location>
</feature>
<evidence type="ECO:0000256" key="5">
    <source>
        <dbReference type="ARBA" id="ARBA00023224"/>
    </source>
</evidence>
<evidence type="ECO:0000256" key="3">
    <source>
        <dbReference type="ARBA" id="ARBA00022989"/>
    </source>
</evidence>
<dbReference type="InterPro" id="IPR003660">
    <property type="entry name" value="HAMP_dom"/>
</dbReference>
<sequence length="756" mass="80057">MAKAQAAKSKSSASSSSGGGGIGAWFKSLTASKPKAAPARPAASSSTLTNIQAQTTGGASPRTGTKPLQAKKAVRPGGEGIARFRMPIIGARPVTTQIQILGAIAFVLLVVTGGLVFMDTKSRSENSTYVTIASQMQYHTQRLAKAAGQAARGLQLAFPQVQDSRDEFANYLAILQNGGFAFGNDVPSAAHNDELKSRLEELAQRWPESANAATAILAAQRDLVALAENIAQIRVGSEEMATLSQELTGLMTQSGSPPAQVLRANRLTFLAERLGRGSAEILGSEIIDPVVPFLIGKDTNDLRGLIRALEAGSEPLGILAIKDPETKAKLTQLKDQFALFEKSVGPILRELQKLVSARQAGAQLVSASESLQNSVAKLQDTLTSEKPVASLVAVIAFAGLFFIVLVLMVLVFLADTRRRAAEAETENRRNQEAILRLLNEMGDLADGDLTIKAQVTEDITGAIADSMNYTIDELRNLVTGVNNAAIQVTQKTAQAQSISNELLSAAERQSKEIEETTSQVLQVSKSISEVSTTAEEGARVAQRSLAAADKGRLAVQNQISGMNDIREQIQETSKRIKRLGESSQEIGEIVELISDITEQTNVLALNAAIQAASAGEAGRGFSVVAEEVQRLAERSGEATKQIGAIVKTIQADTQDAVAAMEKSTQGVVEGAKLSDAAGQALTEIDSVTKNLAQLIQNISTATQVQANATNRVAQNMQDILEITRQTTRGTQQTAGSIRDLAAVAQELKSSVAGFKL</sequence>
<feature type="compositionally biased region" description="Polar residues" evidence="9">
    <location>
        <begin position="47"/>
        <end position="58"/>
    </location>
</feature>
<dbReference type="Gene3D" id="1.10.287.950">
    <property type="entry name" value="Methyl-accepting chemotaxis protein"/>
    <property type="match status" value="1"/>
</dbReference>
<name>A0A6M4GQD2_9PROT</name>
<dbReference type="PROSITE" id="PS50885">
    <property type="entry name" value="HAMP"/>
    <property type="match status" value="1"/>
</dbReference>
<dbReference type="Pfam" id="PF13675">
    <property type="entry name" value="PilJ"/>
    <property type="match status" value="1"/>
</dbReference>
<gene>
    <name evidence="13" type="ORF">DSM104443_00043</name>
</gene>
<protein>
    <recommendedName>
        <fullName evidence="15">Twitching motility protein PilJ</fullName>
    </recommendedName>
</protein>
<keyword evidence="8" id="KW-0175">Coiled coil</keyword>
<evidence type="ECO:0000313" key="13">
    <source>
        <dbReference type="EMBL" id="QJR09008.1"/>
    </source>
</evidence>
<evidence type="ECO:0000256" key="9">
    <source>
        <dbReference type="SAM" id="MobiDB-lite"/>
    </source>
</evidence>
<proteinExistence type="inferred from homology"/>
<evidence type="ECO:0000259" key="12">
    <source>
        <dbReference type="PROSITE" id="PS50885"/>
    </source>
</evidence>
<dbReference type="CDD" id="cd11386">
    <property type="entry name" value="MCP_signal"/>
    <property type="match status" value="1"/>
</dbReference>
<feature type="transmembrane region" description="Helical" evidence="10">
    <location>
        <begin position="100"/>
        <end position="118"/>
    </location>
</feature>
<dbReference type="PANTHER" id="PTHR32089:SF119">
    <property type="entry name" value="METHYL-ACCEPTING CHEMOTAXIS PROTEIN CTPL"/>
    <property type="match status" value="1"/>
</dbReference>
<dbReference type="SUPFAM" id="SSF58104">
    <property type="entry name" value="Methyl-accepting chemotaxis protein (MCP) signaling domain"/>
    <property type="match status" value="1"/>
</dbReference>
<dbReference type="EMBL" id="CP053069">
    <property type="protein sequence ID" value="QJR09008.1"/>
    <property type="molecule type" value="Genomic_DNA"/>
</dbReference>
<dbReference type="GO" id="GO:0006935">
    <property type="term" value="P:chemotaxis"/>
    <property type="evidence" value="ECO:0007669"/>
    <property type="project" value="UniProtKB-ARBA"/>
</dbReference>
<dbReference type="PROSITE" id="PS50111">
    <property type="entry name" value="CHEMOTAXIS_TRANSDUC_2"/>
    <property type="match status" value="1"/>
</dbReference>
<dbReference type="InterPro" id="IPR029095">
    <property type="entry name" value="NarX-like_N"/>
</dbReference>
<dbReference type="Pfam" id="PF00015">
    <property type="entry name" value="MCPsignal"/>
    <property type="match status" value="1"/>
</dbReference>
<feature type="compositionally biased region" description="Low complexity" evidence="9">
    <location>
        <begin position="1"/>
        <end position="16"/>
    </location>
</feature>
<feature type="compositionally biased region" description="Low complexity" evidence="9">
    <location>
        <begin position="36"/>
        <end position="46"/>
    </location>
</feature>
<feature type="transmembrane region" description="Helical" evidence="10">
    <location>
        <begin position="388"/>
        <end position="413"/>
    </location>
</feature>
<evidence type="ECO:0000256" key="1">
    <source>
        <dbReference type="ARBA" id="ARBA00004141"/>
    </source>
</evidence>
<evidence type="ECO:0000256" key="6">
    <source>
        <dbReference type="ARBA" id="ARBA00029447"/>
    </source>
</evidence>
<evidence type="ECO:0000256" key="8">
    <source>
        <dbReference type="SAM" id="Coils"/>
    </source>
</evidence>
<comment type="subcellular location">
    <subcellularLocation>
        <location evidence="1">Membrane</location>
        <topology evidence="1">Multi-pass membrane protein</topology>
    </subcellularLocation>
</comment>
<feature type="coiled-coil region" evidence="8">
    <location>
        <begin position="413"/>
        <end position="440"/>
    </location>
</feature>
<keyword evidence="14" id="KW-1185">Reference proteome</keyword>
<dbReference type="AlphaFoldDB" id="A0A6M4GQD2"/>
<feature type="domain" description="Methyl-accepting transducer" evidence="11">
    <location>
        <begin position="484"/>
        <end position="720"/>
    </location>
</feature>
<dbReference type="GO" id="GO:0016020">
    <property type="term" value="C:membrane"/>
    <property type="evidence" value="ECO:0007669"/>
    <property type="project" value="UniProtKB-SubCell"/>
</dbReference>
<evidence type="ECO:0000259" key="11">
    <source>
        <dbReference type="PROSITE" id="PS50111"/>
    </source>
</evidence>
<dbReference type="RefSeq" id="WP_171088712.1">
    <property type="nucleotide sequence ID" value="NZ_CP053069.1"/>
</dbReference>
<feature type="region of interest" description="Disordered" evidence="9">
    <location>
        <begin position="1"/>
        <end position="21"/>
    </location>
</feature>
<evidence type="ECO:0000256" key="4">
    <source>
        <dbReference type="ARBA" id="ARBA00023136"/>
    </source>
</evidence>
<dbReference type="InterPro" id="IPR004089">
    <property type="entry name" value="MCPsignal_dom"/>
</dbReference>
<comment type="similarity">
    <text evidence="6">Belongs to the methyl-accepting chemotaxis (MCP) protein family.</text>
</comment>
<keyword evidence="2 10" id="KW-0812">Transmembrane</keyword>
<dbReference type="FunFam" id="1.10.287.950:FF:000001">
    <property type="entry name" value="Methyl-accepting chemotaxis sensory transducer"/>
    <property type="match status" value="1"/>
</dbReference>
<dbReference type="GO" id="GO:0007165">
    <property type="term" value="P:signal transduction"/>
    <property type="evidence" value="ECO:0007669"/>
    <property type="project" value="UniProtKB-KW"/>
</dbReference>
<keyword evidence="5 7" id="KW-0807">Transducer</keyword>
<evidence type="ECO:0000256" key="10">
    <source>
        <dbReference type="SAM" id="Phobius"/>
    </source>
</evidence>
<dbReference type="Proteomes" id="UP000501534">
    <property type="component" value="Chromosome"/>
</dbReference>
<keyword evidence="3 10" id="KW-1133">Transmembrane helix</keyword>
<dbReference type="KEGG" id="uru:DSM104443_00043"/>
<feature type="domain" description="HAMP" evidence="12">
    <location>
        <begin position="428"/>
        <end position="479"/>
    </location>
</feature>
<evidence type="ECO:0000313" key="14">
    <source>
        <dbReference type="Proteomes" id="UP000501534"/>
    </source>
</evidence>